<dbReference type="OrthoDB" id="8891446at2"/>
<dbReference type="RefSeq" id="WP_099873969.1">
    <property type="nucleotide sequence ID" value="NZ_CP024608.1"/>
</dbReference>
<keyword evidence="2" id="KW-1185">Reference proteome</keyword>
<protein>
    <submittedName>
        <fullName evidence="1">Uncharacterized protein</fullName>
    </submittedName>
</protein>
<dbReference type="AlphaFoldDB" id="A0A2D2DG63"/>
<evidence type="ECO:0000313" key="1">
    <source>
        <dbReference type="EMBL" id="ATQ73981.1"/>
    </source>
</evidence>
<dbReference type="EMBL" id="CP024608">
    <property type="protein sequence ID" value="ATQ73981.1"/>
    <property type="molecule type" value="Genomic_DNA"/>
</dbReference>
<sequence>MRQDSGQTYLVLHPVDLLTSRAYNLRTFEKKQTENGVEQLRLSLQVVNAYLTSALSDPSNLRAVLRIIEEIVRLAKGPCGAAAKAYGIDFLTAMPLDLVDSAGFQRTRRGQIALELAKVKCPGYLVETTLAQVPDVDECTGSDESL</sequence>
<evidence type="ECO:0000313" key="2">
    <source>
        <dbReference type="Proteomes" id="UP000229897"/>
    </source>
</evidence>
<name>A0A2D2DG63_9BURK</name>
<dbReference type="Proteomes" id="UP000229897">
    <property type="component" value="Chromosome"/>
</dbReference>
<organism evidence="1 2">
    <name type="scientific">Massilia violaceinigra</name>
    <dbReference type="NCBI Taxonomy" id="2045208"/>
    <lineage>
        <taxon>Bacteria</taxon>
        <taxon>Pseudomonadati</taxon>
        <taxon>Pseudomonadota</taxon>
        <taxon>Betaproteobacteria</taxon>
        <taxon>Burkholderiales</taxon>
        <taxon>Oxalobacteraceae</taxon>
        <taxon>Telluria group</taxon>
        <taxon>Massilia</taxon>
    </lineage>
</organism>
<proteinExistence type="predicted"/>
<dbReference type="KEGG" id="mass:CR152_05195"/>
<accession>A0A2D2DG63</accession>
<gene>
    <name evidence="1" type="ORF">CR152_05195</name>
</gene>
<reference evidence="1" key="1">
    <citation type="submission" date="2017-10" db="EMBL/GenBank/DDBJ databases">
        <title>Massilia psychrophilum sp. nov., a novel purple-pigmented bacterium isolated from Tianshan glacier, Xinjiang Municipality, China.</title>
        <authorList>
            <person name="Wang H."/>
        </authorList>
    </citation>
    <scope>NUCLEOTIDE SEQUENCE [LARGE SCALE GENOMIC DNA]</scope>
    <source>
        <strain evidence="1">B2</strain>
    </source>
</reference>